<evidence type="ECO:0000313" key="11">
    <source>
        <dbReference type="EMBL" id="MFC3625909.1"/>
    </source>
</evidence>
<feature type="domain" description="Mechanosensitive ion channel MscS C-terminal" evidence="9">
    <location>
        <begin position="330"/>
        <end position="412"/>
    </location>
</feature>
<evidence type="ECO:0000256" key="5">
    <source>
        <dbReference type="ARBA" id="ARBA00022989"/>
    </source>
</evidence>
<evidence type="ECO:0000256" key="1">
    <source>
        <dbReference type="ARBA" id="ARBA00004651"/>
    </source>
</evidence>
<keyword evidence="4 7" id="KW-0812">Transmembrane</keyword>
<feature type="transmembrane region" description="Helical" evidence="7">
    <location>
        <begin position="167"/>
        <end position="189"/>
    </location>
</feature>
<dbReference type="SUPFAM" id="SSF82689">
    <property type="entry name" value="Mechanosensitive channel protein MscS (YggB), C-terminal domain"/>
    <property type="match status" value="1"/>
</dbReference>
<sequence length="431" mass="47236">MLGHGTEPLTFDRLMAALQGPTGWLELGIATLCVVLAYVLSRRIYARWFVLPAGGSWSFGKYLAFRLVFPLSAQLLTQLAGLGWQLLQGHRSELLIVAATLLFWLSVIRILTAVVRHALPSGRFERSSEHFVSMLLWLGFASWAVGIDTVVLDWMESISFRIGKNHINLLMILSALVWVSVVMVGAMWVSKLIEARVMRLSEVDLSLRIVFSKLARTLLIVVAVLIALPIVGIDLTVLSVFGGALGVGLGFGLQKIASNYVSGFIILLDRSIRIGDRLMVENRTGYVSKITSRYVVLKTADGSEALVPNDTLIANTVVNQSYSDKALWISLPVQVAYGTDLPRALELLREAAEHPRVKPDPAPAAFVVAFADSGINLELGIWVLDPENGMLGLRSDINLRIWQLFGEHGIDIPYPQREVRVVGEAAAAGGM</sequence>
<dbReference type="EMBL" id="JBHRYH010000016">
    <property type="protein sequence ID" value="MFC3625909.1"/>
    <property type="molecule type" value="Genomic_DNA"/>
</dbReference>
<comment type="subcellular location">
    <subcellularLocation>
        <location evidence="1">Cell membrane</location>
        <topology evidence="1">Multi-pass membrane protein</topology>
    </subcellularLocation>
</comment>
<dbReference type="RefSeq" id="WP_390277900.1">
    <property type="nucleotide sequence ID" value="NZ_JBHRYH010000016.1"/>
</dbReference>
<accession>A0ABV7TT22</accession>
<feature type="transmembrane region" description="Helical" evidence="7">
    <location>
        <begin position="23"/>
        <end position="41"/>
    </location>
</feature>
<feature type="transmembrane region" description="Helical" evidence="7">
    <location>
        <begin position="62"/>
        <end position="82"/>
    </location>
</feature>
<evidence type="ECO:0000256" key="6">
    <source>
        <dbReference type="ARBA" id="ARBA00023136"/>
    </source>
</evidence>
<evidence type="ECO:0000259" key="10">
    <source>
        <dbReference type="Pfam" id="PF21088"/>
    </source>
</evidence>
<feature type="domain" description="Mechanosensitive ion channel MscS" evidence="8">
    <location>
        <begin position="256"/>
        <end position="321"/>
    </location>
</feature>
<dbReference type="Pfam" id="PF00924">
    <property type="entry name" value="MS_channel_2nd"/>
    <property type="match status" value="1"/>
</dbReference>
<evidence type="ECO:0000256" key="4">
    <source>
        <dbReference type="ARBA" id="ARBA00022692"/>
    </source>
</evidence>
<keyword evidence="3" id="KW-1003">Cell membrane</keyword>
<gene>
    <name evidence="11" type="ORF">ACFOKJ_07130</name>
</gene>
<evidence type="ECO:0000259" key="8">
    <source>
        <dbReference type="Pfam" id="PF00924"/>
    </source>
</evidence>
<organism evidence="11 12">
    <name type="scientific">Vogesella amnigena</name>
    <dbReference type="NCBI Taxonomy" id="1507449"/>
    <lineage>
        <taxon>Bacteria</taxon>
        <taxon>Pseudomonadati</taxon>
        <taxon>Pseudomonadota</taxon>
        <taxon>Betaproteobacteria</taxon>
        <taxon>Neisseriales</taxon>
        <taxon>Chromobacteriaceae</taxon>
        <taxon>Vogesella</taxon>
    </lineage>
</organism>
<evidence type="ECO:0000256" key="2">
    <source>
        <dbReference type="ARBA" id="ARBA00008017"/>
    </source>
</evidence>
<dbReference type="SUPFAM" id="SSF50182">
    <property type="entry name" value="Sm-like ribonucleoproteins"/>
    <property type="match status" value="1"/>
</dbReference>
<dbReference type="Pfam" id="PF21082">
    <property type="entry name" value="MS_channel_3rd"/>
    <property type="match status" value="1"/>
</dbReference>
<feature type="transmembrane region" description="Helical" evidence="7">
    <location>
        <begin position="131"/>
        <end position="155"/>
    </location>
</feature>
<dbReference type="PANTHER" id="PTHR30347">
    <property type="entry name" value="POTASSIUM CHANNEL RELATED"/>
    <property type="match status" value="1"/>
</dbReference>
<keyword evidence="12" id="KW-1185">Reference proteome</keyword>
<dbReference type="SUPFAM" id="SSF82861">
    <property type="entry name" value="Mechanosensitive channel protein MscS (YggB), transmembrane region"/>
    <property type="match status" value="1"/>
</dbReference>
<name>A0ABV7TT22_9NEIS</name>
<dbReference type="InterPro" id="IPR052702">
    <property type="entry name" value="MscS-like_channel"/>
</dbReference>
<dbReference type="Proteomes" id="UP001595636">
    <property type="component" value="Unassembled WGS sequence"/>
</dbReference>
<proteinExistence type="inferred from homology"/>
<dbReference type="InterPro" id="IPR011066">
    <property type="entry name" value="MscS_channel_C_sf"/>
</dbReference>
<reference evidence="12" key="1">
    <citation type="journal article" date="2019" name="Int. J. Syst. Evol. Microbiol.">
        <title>The Global Catalogue of Microorganisms (GCM) 10K type strain sequencing project: providing services to taxonomists for standard genome sequencing and annotation.</title>
        <authorList>
            <consortium name="The Broad Institute Genomics Platform"/>
            <consortium name="The Broad Institute Genome Sequencing Center for Infectious Disease"/>
            <person name="Wu L."/>
            <person name="Ma J."/>
        </authorList>
    </citation>
    <scope>NUCLEOTIDE SEQUENCE [LARGE SCALE GENOMIC DNA]</scope>
    <source>
        <strain evidence="12">KCTC 42195</strain>
    </source>
</reference>
<dbReference type="Gene3D" id="2.30.30.60">
    <property type="match status" value="1"/>
</dbReference>
<evidence type="ECO:0000259" key="9">
    <source>
        <dbReference type="Pfam" id="PF21082"/>
    </source>
</evidence>
<dbReference type="InterPro" id="IPR011014">
    <property type="entry name" value="MscS_channel_TM-2"/>
</dbReference>
<evidence type="ECO:0000256" key="7">
    <source>
        <dbReference type="SAM" id="Phobius"/>
    </source>
</evidence>
<evidence type="ECO:0000256" key="3">
    <source>
        <dbReference type="ARBA" id="ARBA00022475"/>
    </source>
</evidence>
<feature type="transmembrane region" description="Helical" evidence="7">
    <location>
        <begin position="247"/>
        <end position="268"/>
    </location>
</feature>
<dbReference type="InterPro" id="IPR023408">
    <property type="entry name" value="MscS_beta-dom_sf"/>
</dbReference>
<dbReference type="Gene3D" id="3.30.70.100">
    <property type="match status" value="1"/>
</dbReference>
<comment type="similarity">
    <text evidence="2">Belongs to the MscS (TC 1.A.23) family.</text>
</comment>
<comment type="caution">
    <text evidence="11">The sequence shown here is derived from an EMBL/GenBank/DDBJ whole genome shotgun (WGS) entry which is preliminary data.</text>
</comment>
<keyword evidence="5 7" id="KW-1133">Transmembrane helix</keyword>
<dbReference type="InterPro" id="IPR049142">
    <property type="entry name" value="MS_channel_1st"/>
</dbReference>
<evidence type="ECO:0000313" key="12">
    <source>
        <dbReference type="Proteomes" id="UP001595636"/>
    </source>
</evidence>
<feature type="domain" description="Mechanosensitive ion channel transmembrane helices 2/3" evidence="10">
    <location>
        <begin position="214"/>
        <end position="254"/>
    </location>
</feature>
<feature type="transmembrane region" description="Helical" evidence="7">
    <location>
        <begin position="94"/>
        <end position="119"/>
    </location>
</feature>
<protein>
    <submittedName>
        <fullName evidence="11">Mechanosensitive ion channel family protein</fullName>
    </submittedName>
</protein>
<dbReference type="InterPro" id="IPR049278">
    <property type="entry name" value="MS_channel_C"/>
</dbReference>
<dbReference type="InterPro" id="IPR006685">
    <property type="entry name" value="MscS_channel_2nd"/>
</dbReference>
<dbReference type="PANTHER" id="PTHR30347:SF1">
    <property type="entry name" value="MECHANOSENSITIVE CHANNEL MSCK"/>
    <property type="match status" value="1"/>
</dbReference>
<dbReference type="Pfam" id="PF21088">
    <property type="entry name" value="MS_channel_1st"/>
    <property type="match status" value="1"/>
</dbReference>
<keyword evidence="6 7" id="KW-0472">Membrane</keyword>
<dbReference type="Gene3D" id="1.10.287.1260">
    <property type="match status" value="1"/>
</dbReference>
<feature type="transmembrane region" description="Helical" evidence="7">
    <location>
        <begin position="218"/>
        <end position="241"/>
    </location>
</feature>
<dbReference type="InterPro" id="IPR010920">
    <property type="entry name" value="LSM_dom_sf"/>
</dbReference>